<sequence>MEGWLGVLDSKELQAQSSEIDINSLIKIKTSWDHMPLGRPILFASWPSSTRGMVRLHASHDRSSLNKINLFGHVDMTQNILCNGANKDIDREWVRVRANYSIIDEPHECCFCINGPHVPTIVVTKGNLDEEGTESDEDAEKKKEDPCTLAIATTLEHQTRGMAQWLGAPSASSQPQARTPHGALFISLSISPQHIPPKS</sequence>
<gene>
    <name evidence="1" type="ORF">VNO77_44603</name>
</gene>
<dbReference type="AlphaFoldDB" id="A0AAN9PQH2"/>
<keyword evidence="2" id="KW-1185">Reference proteome</keyword>
<evidence type="ECO:0000313" key="2">
    <source>
        <dbReference type="Proteomes" id="UP001367508"/>
    </source>
</evidence>
<comment type="caution">
    <text evidence="1">The sequence shown here is derived from an EMBL/GenBank/DDBJ whole genome shotgun (WGS) entry which is preliminary data.</text>
</comment>
<protein>
    <submittedName>
        <fullName evidence="1">Uncharacterized protein</fullName>
    </submittedName>
</protein>
<reference evidence="1 2" key="1">
    <citation type="submission" date="2024-01" db="EMBL/GenBank/DDBJ databases">
        <title>The genomes of 5 underutilized Papilionoideae crops provide insights into root nodulation and disease resistanc.</title>
        <authorList>
            <person name="Jiang F."/>
        </authorList>
    </citation>
    <scope>NUCLEOTIDE SEQUENCE [LARGE SCALE GENOMIC DNA]</scope>
    <source>
        <strain evidence="1">LVBAO_FW01</strain>
        <tissue evidence="1">Leaves</tissue>
    </source>
</reference>
<dbReference type="Proteomes" id="UP001367508">
    <property type="component" value="Unassembled WGS sequence"/>
</dbReference>
<proteinExistence type="predicted"/>
<dbReference type="EMBL" id="JAYMYQ010000011">
    <property type="protein sequence ID" value="KAK7306651.1"/>
    <property type="molecule type" value="Genomic_DNA"/>
</dbReference>
<name>A0AAN9PQH2_CANGL</name>
<accession>A0AAN9PQH2</accession>
<organism evidence="1 2">
    <name type="scientific">Canavalia gladiata</name>
    <name type="common">Sword bean</name>
    <name type="synonym">Dolichos gladiatus</name>
    <dbReference type="NCBI Taxonomy" id="3824"/>
    <lineage>
        <taxon>Eukaryota</taxon>
        <taxon>Viridiplantae</taxon>
        <taxon>Streptophyta</taxon>
        <taxon>Embryophyta</taxon>
        <taxon>Tracheophyta</taxon>
        <taxon>Spermatophyta</taxon>
        <taxon>Magnoliopsida</taxon>
        <taxon>eudicotyledons</taxon>
        <taxon>Gunneridae</taxon>
        <taxon>Pentapetalae</taxon>
        <taxon>rosids</taxon>
        <taxon>fabids</taxon>
        <taxon>Fabales</taxon>
        <taxon>Fabaceae</taxon>
        <taxon>Papilionoideae</taxon>
        <taxon>50 kb inversion clade</taxon>
        <taxon>NPAAA clade</taxon>
        <taxon>indigoferoid/millettioid clade</taxon>
        <taxon>Phaseoleae</taxon>
        <taxon>Canavalia</taxon>
    </lineage>
</organism>
<evidence type="ECO:0000313" key="1">
    <source>
        <dbReference type="EMBL" id="KAK7306651.1"/>
    </source>
</evidence>